<name>A0A7C6Z463_9FIRM</name>
<gene>
    <name evidence="2" type="ORF">GX523_08410</name>
</gene>
<comment type="caution">
    <text evidence="2">The sequence shown here is derived from an EMBL/GenBank/DDBJ whole genome shotgun (WGS) entry which is preliminary data.</text>
</comment>
<dbReference type="Proteomes" id="UP000553059">
    <property type="component" value="Unassembled WGS sequence"/>
</dbReference>
<evidence type="ECO:0000313" key="2">
    <source>
        <dbReference type="EMBL" id="HHY26751.1"/>
    </source>
</evidence>
<organism evidence="2 3">
    <name type="scientific">Desulfitobacterium dehalogenans</name>
    <dbReference type="NCBI Taxonomy" id="36854"/>
    <lineage>
        <taxon>Bacteria</taxon>
        <taxon>Bacillati</taxon>
        <taxon>Bacillota</taxon>
        <taxon>Clostridia</taxon>
        <taxon>Eubacteriales</taxon>
        <taxon>Desulfitobacteriaceae</taxon>
        <taxon>Desulfitobacterium</taxon>
    </lineage>
</organism>
<keyword evidence="1" id="KW-0812">Transmembrane</keyword>
<dbReference type="EMBL" id="DUTF01000192">
    <property type="protein sequence ID" value="HHY26751.1"/>
    <property type="molecule type" value="Genomic_DNA"/>
</dbReference>
<evidence type="ECO:0000256" key="1">
    <source>
        <dbReference type="SAM" id="Phobius"/>
    </source>
</evidence>
<proteinExistence type="predicted"/>
<accession>A0A7C6Z463</accession>
<sequence length="193" mass="22116">MLKKIKKTTWSTLLVSGSTAIFAIISLISVFITINTWQTQREAARPYFAFKESPSIQLTHEIGFEFKFINVGTHPATELASKTLVFHESLQEQPILIDTYSVVNDIPRDTVTSLLLHLDPIQLDPANPELPPHYIVINLDYSDPILKEVYNQILFIKWPGVNHGRVQPLIHMEASEKMRVIQYIQNRDLLSLH</sequence>
<protein>
    <submittedName>
        <fullName evidence="2">Uncharacterized protein</fullName>
    </submittedName>
</protein>
<dbReference type="AlphaFoldDB" id="A0A7C6Z463"/>
<reference evidence="2 3" key="1">
    <citation type="journal article" date="2020" name="Biotechnol. Biofuels">
        <title>New insights from the biogas microbiome by comprehensive genome-resolved metagenomics of nearly 1600 species originating from multiple anaerobic digesters.</title>
        <authorList>
            <person name="Campanaro S."/>
            <person name="Treu L."/>
            <person name="Rodriguez-R L.M."/>
            <person name="Kovalovszki A."/>
            <person name="Ziels R.M."/>
            <person name="Maus I."/>
            <person name="Zhu X."/>
            <person name="Kougias P.G."/>
            <person name="Basile A."/>
            <person name="Luo G."/>
            <person name="Schluter A."/>
            <person name="Konstantinidis K.T."/>
            <person name="Angelidaki I."/>
        </authorList>
    </citation>
    <scope>NUCLEOTIDE SEQUENCE [LARGE SCALE GENOMIC DNA]</scope>
    <source>
        <strain evidence="2">AS05jafATM_4</strain>
    </source>
</reference>
<feature type="transmembrane region" description="Helical" evidence="1">
    <location>
        <begin position="12"/>
        <end position="34"/>
    </location>
</feature>
<keyword evidence="1" id="KW-1133">Transmembrane helix</keyword>
<evidence type="ECO:0000313" key="3">
    <source>
        <dbReference type="Proteomes" id="UP000553059"/>
    </source>
</evidence>
<keyword evidence="1" id="KW-0472">Membrane</keyword>